<evidence type="ECO:0000313" key="2">
    <source>
        <dbReference type="Proteomes" id="UP000823615"/>
    </source>
</evidence>
<sequence length="133" mass="15156">MKGPYDDIITLERHRSKVHPPMANIMRAAQFSPFDALTGYSDAIRESGRITEEKLILTEDKKAELDELLRQLCNKPGIVEITYFIGDALKAGGHYQTILTKVIRIDSNRRELITIDSKLMIDNIVDIKIPKMD</sequence>
<reference evidence="1" key="1">
    <citation type="submission" date="2020-10" db="EMBL/GenBank/DDBJ databases">
        <authorList>
            <person name="Gilroy R."/>
        </authorList>
    </citation>
    <scope>NUCLEOTIDE SEQUENCE</scope>
    <source>
        <strain evidence="1">7293</strain>
    </source>
</reference>
<gene>
    <name evidence="1" type="ORF">IAA97_04870</name>
</gene>
<name>A0A9D9E170_9SPIO</name>
<accession>A0A9D9E170</accession>
<comment type="caution">
    <text evidence="1">The sequence shown here is derived from an EMBL/GenBank/DDBJ whole genome shotgun (WGS) entry which is preliminary data.</text>
</comment>
<protein>
    <recommendedName>
        <fullName evidence="3">YolD-like protein</fullName>
    </recommendedName>
</protein>
<organism evidence="1 2">
    <name type="scientific">Candidatus Ornithospirochaeta stercoripullorum</name>
    <dbReference type="NCBI Taxonomy" id="2840899"/>
    <lineage>
        <taxon>Bacteria</taxon>
        <taxon>Pseudomonadati</taxon>
        <taxon>Spirochaetota</taxon>
        <taxon>Spirochaetia</taxon>
        <taxon>Spirochaetales</taxon>
        <taxon>Spirochaetaceae</taxon>
        <taxon>Spirochaetaceae incertae sedis</taxon>
        <taxon>Candidatus Ornithospirochaeta</taxon>
    </lineage>
</organism>
<dbReference type="AlphaFoldDB" id="A0A9D9E170"/>
<dbReference type="Proteomes" id="UP000823615">
    <property type="component" value="Unassembled WGS sequence"/>
</dbReference>
<dbReference type="EMBL" id="JADIMT010000059">
    <property type="protein sequence ID" value="MBO8436291.1"/>
    <property type="molecule type" value="Genomic_DNA"/>
</dbReference>
<evidence type="ECO:0008006" key="3">
    <source>
        <dbReference type="Google" id="ProtNLM"/>
    </source>
</evidence>
<proteinExistence type="predicted"/>
<reference evidence="1" key="2">
    <citation type="journal article" date="2021" name="PeerJ">
        <title>Extensive microbial diversity within the chicken gut microbiome revealed by metagenomics and culture.</title>
        <authorList>
            <person name="Gilroy R."/>
            <person name="Ravi A."/>
            <person name="Getino M."/>
            <person name="Pursley I."/>
            <person name="Horton D.L."/>
            <person name="Alikhan N.F."/>
            <person name="Baker D."/>
            <person name="Gharbi K."/>
            <person name="Hall N."/>
            <person name="Watson M."/>
            <person name="Adriaenssens E.M."/>
            <person name="Foster-Nyarko E."/>
            <person name="Jarju S."/>
            <person name="Secka A."/>
            <person name="Antonio M."/>
            <person name="Oren A."/>
            <person name="Chaudhuri R.R."/>
            <person name="La Ragione R."/>
            <person name="Hildebrand F."/>
            <person name="Pallen M.J."/>
        </authorList>
    </citation>
    <scope>NUCLEOTIDE SEQUENCE</scope>
    <source>
        <strain evidence="1">7293</strain>
    </source>
</reference>
<evidence type="ECO:0000313" key="1">
    <source>
        <dbReference type="EMBL" id="MBO8436291.1"/>
    </source>
</evidence>